<dbReference type="Gene3D" id="1.10.287.470">
    <property type="entry name" value="Helix hairpin bin"/>
    <property type="match status" value="1"/>
</dbReference>
<dbReference type="EMBL" id="UOFP01000224">
    <property type="protein sequence ID" value="VAW88488.1"/>
    <property type="molecule type" value="Genomic_DNA"/>
</dbReference>
<feature type="domain" description="YknX-like C-terminal permuted SH3-like" evidence="2">
    <location>
        <begin position="278"/>
        <end position="346"/>
    </location>
</feature>
<dbReference type="PANTHER" id="PTHR30469:SF38">
    <property type="entry name" value="HLYD FAMILY SECRETION PROTEIN"/>
    <property type="match status" value="1"/>
</dbReference>
<evidence type="ECO:0000259" key="2">
    <source>
        <dbReference type="Pfam" id="PF25989"/>
    </source>
</evidence>
<evidence type="ECO:0000256" key="1">
    <source>
        <dbReference type="SAM" id="Coils"/>
    </source>
</evidence>
<dbReference type="GO" id="GO:0015562">
    <property type="term" value="F:efflux transmembrane transporter activity"/>
    <property type="evidence" value="ECO:0007669"/>
    <property type="project" value="TreeGrafter"/>
</dbReference>
<proteinExistence type="predicted"/>
<feature type="coiled-coil region" evidence="1">
    <location>
        <begin position="96"/>
        <end position="123"/>
    </location>
</feature>
<protein>
    <recommendedName>
        <fullName evidence="2">YknX-like C-terminal permuted SH3-like domain-containing protein</fullName>
    </recommendedName>
</protein>
<organism evidence="3">
    <name type="scientific">hydrothermal vent metagenome</name>
    <dbReference type="NCBI Taxonomy" id="652676"/>
    <lineage>
        <taxon>unclassified sequences</taxon>
        <taxon>metagenomes</taxon>
        <taxon>ecological metagenomes</taxon>
    </lineage>
</organism>
<accession>A0A3B0Z562</accession>
<dbReference type="Pfam" id="PF25989">
    <property type="entry name" value="YknX_C"/>
    <property type="match status" value="1"/>
</dbReference>
<dbReference type="PANTHER" id="PTHR30469">
    <property type="entry name" value="MULTIDRUG RESISTANCE PROTEIN MDTA"/>
    <property type="match status" value="1"/>
</dbReference>
<reference evidence="3" key="1">
    <citation type="submission" date="2018-06" db="EMBL/GenBank/DDBJ databases">
        <authorList>
            <person name="Zhirakovskaya E."/>
        </authorList>
    </citation>
    <scope>NUCLEOTIDE SEQUENCE</scope>
</reference>
<dbReference type="InterPro" id="IPR006143">
    <property type="entry name" value="RND_pump_MFP"/>
</dbReference>
<dbReference type="NCBIfam" id="TIGR01730">
    <property type="entry name" value="RND_mfp"/>
    <property type="match status" value="1"/>
</dbReference>
<dbReference type="GO" id="GO:1990281">
    <property type="term" value="C:efflux pump complex"/>
    <property type="evidence" value="ECO:0007669"/>
    <property type="project" value="TreeGrafter"/>
</dbReference>
<dbReference type="Gene3D" id="2.40.50.100">
    <property type="match status" value="1"/>
</dbReference>
<dbReference type="Gene3D" id="2.40.420.20">
    <property type="match status" value="1"/>
</dbReference>
<dbReference type="Gene3D" id="2.40.30.170">
    <property type="match status" value="1"/>
</dbReference>
<dbReference type="InterPro" id="IPR058637">
    <property type="entry name" value="YknX-like_C"/>
</dbReference>
<keyword evidence="1" id="KW-0175">Coiled coil</keyword>
<gene>
    <name evidence="3" type="ORF">MNBD_GAMMA18-2301</name>
</gene>
<evidence type="ECO:0000313" key="3">
    <source>
        <dbReference type="EMBL" id="VAW88488.1"/>
    </source>
</evidence>
<dbReference type="AlphaFoldDB" id="A0A3B0Z562"/>
<sequence>MITLKPLLLLFLLSFLSLSSSAAPGGGYASPVVVAAAQLRMMAPQVWVNGEVVSRANSAIPMEMSGRLLWVADMGTRADAGELLARIDTTLLQQQLEEQQAIVVREEARLEFLEQEVQRLNSLVNQRNVSQSALEQTIADRAVARGDLVVAKLRVEQAIERLKRSEIRAPYSGVVSEQLLQVGEWADSGKPILRLVDIGNKEISAWVTAQMLPFIHQGDHLTVDSAGKKWQAEVSSIVPVASRLSRLYELRLSIAKSDGRVGETVRVAVPTAQPQQQLSVPRDALVLRRDGRFVFRVIGGDKAERVAVTTGVAMGEFIQVSGSLESGDQIIINGGERLRPGQSVKVINPTGAAQ</sequence>
<dbReference type="SUPFAM" id="SSF111369">
    <property type="entry name" value="HlyD-like secretion proteins"/>
    <property type="match status" value="1"/>
</dbReference>
<name>A0A3B0Z562_9ZZZZ</name>